<dbReference type="AlphaFoldDB" id="A0A3R5W010"/>
<proteinExistence type="predicted"/>
<organism evidence="1 2">
    <name type="scientific">Roseburia inulinivorans</name>
    <dbReference type="NCBI Taxonomy" id="360807"/>
    <lineage>
        <taxon>Bacteria</taxon>
        <taxon>Bacillati</taxon>
        <taxon>Bacillota</taxon>
        <taxon>Clostridia</taxon>
        <taxon>Lachnospirales</taxon>
        <taxon>Lachnospiraceae</taxon>
        <taxon>Roseburia</taxon>
    </lineage>
</organism>
<gene>
    <name evidence="1" type="ORF">DWY96_07945</name>
</gene>
<evidence type="ECO:0000313" key="2">
    <source>
        <dbReference type="Proteomes" id="UP000283738"/>
    </source>
</evidence>
<protein>
    <submittedName>
        <fullName evidence="1">Uncharacterized protein</fullName>
    </submittedName>
</protein>
<name>A0A3R5W010_9FIRM</name>
<dbReference type="RefSeq" id="WP_118109817.1">
    <property type="nucleotide sequence ID" value="NZ_QRTF01000014.1"/>
</dbReference>
<dbReference type="EMBL" id="QRTF01000014">
    <property type="protein sequence ID" value="RGQ49876.1"/>
    <property type="molecule type" value="Genomic_DNA"/>
</dbReference>
<sequence>MVELYEKIKDCCELELTRRDHQLVKNVKQLIPDIMEFTNMILEPSNFDCDTDMYDTLKAHHMGIIQDLMDGMDNQDEVLVMDSLYGGLLEFISLFLEESE</sequence>
<evidence type="ECO:0000313" key="1">
    <source>
        <dbReference type="EMBL" id="RGQ49876.1"/>
    </source>
</evidence>
<dbReference type="Proteomes" id="UP000283738">
    <property type="component" value="Unassembled WGS sequence"/>
</dbReference>
<reference evidence="1 2" key="1">
    <citation type="submission" date="2018-08" db="EMBL/GenBank/DDBJ databases">
        <title>A genome reference for cultivated species of the human gut microbiota.</title>
        <authorList>
            <person name="Zou Y."/>
            <person name="Xue W."/>
            <person name="Luo G."/>
        </authorList>
    </citation>
    <scope>NUCLEOTIDE SEQUENCE [LARGE SCALE GENOMIC DNA]</scope>
    <source>
        <strain evidence="1 2">AF28-15</strain>
    </source>
</reference>
<comment type="caution">
    <text evidence="1">The sequence shown here is derived from an EMBL/GenBank/DDBJ whole genome shotgun (WGS) entry which is preliminary data.</text>
</comment>
<accession>A0A3R5W010</accession>